<dbReference type="EMBL" id="QGKV02000832">
    <property type="protein sequence ID" value="KAF3552013.1"/>
    <property type="molecule type" value="Genomic_DNA"/>
</dbReference>
<reference evidence="1 2" key="1">
    <citation type="journal article" date="2020" name="BMC Genomics">
        <title>Intraspecific diversification of the crop wild relative Brassica cretica Lam. using demographic model selection.</title>
        <authorList>
            <person name="Kioukis A."/>
            <person name="Michalopoulou V.A."/>
            <person name="Briers L."/>
            <person name="Pirintsos S."/>
            <person name="Studholme D.J."/>
            <person name="Pavlidis P."/>
            <person name="Sarris P.F."/>
        </authorList>
    </citation>
    <scope>NUCLEOTIDE SEQUENCE [LARGE SCALE GENOMIC DNA]</scope>
    <source>
        <strain evidence="2">cv. PFS-1207/04</strain>
    </source>
</reference>
<protein>
    <submittedName>
        <fullName evidence="1">Uncharacterized protein</fullName>
    </submittedName>
</protein>
<proteinExistence type="predicted"/>
<sequence length="358" mass="40151">MKSAGVVRTVITSARACCKQQSNQLQLSHKGYKIFIFEVKKKQASEVEIKRLSRSNWWNGLRMEEWIKQVQVALGKLTALECSDEKQRKKIMDSSKDISFSSFRKAPGTCLAFSSSIQSISTNFAMSYNTIVMHTSLNLGNQPRVSGPVVKLNLESHGFECRWEFGSCLLHEREYTPSRLDLVTVARSHRRRLIRCRRSISLPSLSLDLVAVIVARSRRVAVAIARLEFLFKSFMRFFRSVSIPCPFHGPDITLGSHLVPTIQCGNYFFGRRFFVVQFFGRRHAATSASDRSRMREQHGCALPKSRKLPKRLMVFEHALNWLAFLGQVGGGGGRGRGLGLGLGLGSWVLGLGGGPLAR</sequence>
<name>A0ABQ7CLD2_BRACR</name>
<evidence type="ECO:0000313" key="2">
    <source>
        <dbReference type="Proteomes" id="UP000266723"/>
    </source>
</evidence>
<evidence type="ECO:0000313" key="1">
    <source>
        <dbReference type="EMBL" id="KAF3552013.1"/>
    </source>
</evidence>
<gene>
    <name evidence="1" type="ORF">DY000_02009772</name>
</gene>
<accession>A0ABQ7CLD2</accession>
<keyword evidence="2" id="KW-1185">Reference proteome</keyword>
<dbReference type="Proteomes" id="UP000266723">
    <property type="component" value="Unassembled WGS sequence"/>
</dbReference>
<comment type="caution">
    <text evidence="1">The sequence shown here is derived from an EMBL/GenBank/DDBJ whole genome shotgun (WGS) entry which is preliminary data.</text>
</comment>
<organism evidence="1 2">
    <name type="scientific">Brassica cretica</name>
    <name type="common">Mustard</name>
    <dbReference type="NCBI Taxonomy" id="69181"/>
    <lineage>
        <taxon>Eukaryota</taxon>
        <taxon>Viridiplantae</taxon>
        <taxon>Streptophyta</taxon>
        <taxon>Embryophyta</taxon>
        <taxon>Tracheophyta</taxon>
        <taxon>Spermatophyta</taxon>
        <taxon>Magnoliopsida</taxon>
        <taxon>eudicotyledons</taxon>
        <taxon>Gunneridae</taxon>
        <taxon>Pentapetalae</taxon>
        <taxon>rosids</taxon>
        <taxon>malvids</taxon>
        <taxon>Brassicales</taxon>
        <taxon>Brassicaceae</taxon>
        <taxon>Brassiceae</taxon>
        <taxon>Brassica</taxon>
    </lineage>
</organism>